<accession>A0A8S5TGU3</accession>
<organism evidence="1">
    <name type="scientific">Myoviridae sp. ctIty1</name>
    <dbReference type="NCBI Taxonomy" id="2827673"/>
    <lineage>
        <taxon>Viruses</taxon>
        <taxon>Duplodnaviria</taxon>
        <taxon>Heunggongvirae</taxon>
        <taxon>Uroviricota</taxon>
        <taxon>Caudoviricetes</taxon>
    </lineage>
</organism>
<reference evidence="1" key="1">
    <citation type="journal article" date="2021" name="Proc. Natl. Acad. Sci. U.S.A.">
        <title>A Catalog of Tens of Thousands of Viruses from Human Metagenomes Reveals Hidden Associations with Chronic Diseases.</title>
        <authorList>
            <person name="Tisza M.J."/>
            <person name="Buck C.B."/>
        </authorList>
    </citation>
    <scope>NUCLEOTIDE SEQUENCE</scope>
    <source>
        <strain evidence="1">CtIty1</strain>
    </source>
</reference>
<name>A0A8S5TGU3_9CAUD</name>
<proteinExistence type="predicted"/>
<protein>
    <submittedName>
        <fullName evidence="1">Uncharacterized protein</fullName>
    </submittedName>
</protein>
<dbReference type="EMBL" id="BK032823">
    <property type="protein sequence ID" value="DAF62465.1"/>
    <property type="molecule type" value="Genomic_DNA"/>
</dbReference>
<evidence type="ECO:0000313" key="1">
    <source>
        <dbReference type="EMBL" id="DAF62465.1"/>
    </source>
</evidence>
<sequence length="558" mass="65399">MNQREFIYNYDNKYREKFNKDLFVRSDDLIIYYLENIIKSIEREMGVNGYFTIKVHNFTVVDDYKQIIDILQQYQANAISKSSKLKASTDNRYDFIDLKESDLRLLIVTYYIEAIDGREMFDIIIAIPKVIEKFYFKINGNVRSAMYQIVDAFTYNNRTSNHKYEMLTVKSPFQPIRVFRHIIELSDVRENKVMAITYDAEIFKKSVPMVKYIFAEMGLIRGLQFLGLDQFVRITDFDPNDDNWYTFLPKKTSQIFVSCPKNILHINPALQHVMVELCNEFPRKFATIPFIYSREFWLDSLGRKFNLSTPRNKGISVLTSLKLIYDKTTVEKIRLPEQDKNTIFGILRWVMYEYSALLAKDNLDISIKRLRCEEYIASLYAPRLSKAIYALSDMGDKVDIKSVKKRLNTDPMFLINEITNCNLVNFRDITTDNDSYLALKYTYKGPQGIGESGNNAIPDVYRYCHTSNIGIADMSASSPTDPGATSMIVPLIDMKPHGYFRDDQKSKEPNTWRKGLEAQYREFKKENPLKEVVEFNKKLFQEPDYSVPELQLKDFHKQ</sequence>